<organism evidence="2 3">
    <name type="scientific">Candidatus Lumbricidiphila eiseniae</name>
    <dbReference type="NCBI Taxonomy" id="1969409"/>
    <lineage>
        <taxon>Bacteria</taxon>
        <taxon>Bacillati</taxon>
        <taxon>Actinomycetota</taxon>
        <taxon>Actinomycetes</taxon>
        <taxon>Micrococcales</taxon>
        <taxon>Microbacteriaceae</taxon>
        <taxon>Candidatus Lumbricidiphila</taxon>
    </lineage>
</organism>
<evidence type="ECO:0000313" key="3">
    <source>
        <dbReference type="Proteomes" id="UP000219994"/>
    </source>
</evidence>
<dbReference type="AlphaFoldDB" id="A0A2A6FQC3"/>
<dbReference type="EMBL" id="NAEP01000044">
    <property type="protein sequence ID" value="PDQ34868.1"/>
    <property type="molecule type" value="Genomic_DNA"/>
</dbReference>
<comment type="caution">
    <text evidence="2">The sequence shown here is derived from an EMBL/GenBank/DDBJ whole genome shotgun (WGS) entry which is preliminary data.</text>
</comment>
<evidence type="ECO:0000256" key="1">
    <source>
        <dbReference type="SAM" id="MobiDB-lite"/>
    </source>
</evidence>
<feature type="compositionally biased region" description="Basic and acidic residues" evidence="1">
    <location>
        <begin position="1"/>
        <end position="17"/>
    </location>
</feature>
<name>A0A2A6FQC3_9MICO</name>
<gene>
    <name evidence="2" type="ORF">B5766_08895</name>
</gene>
<accession>A0A2A6FQC3</accession>
<proteinExistence type="predicted"/>
<evidence type="ECO:0000313" key="2">
    <source>
        <dbReference type="EMBL" id="PDQ34868.1"/>
    </source>
</evidence>
<dbReference type="Proteomes" id="UP000219994">
    <property type="component" value="Unassembled WGS sequence"/>
</dbReference>
<protein>
    <submittedName>
        <fullName evidence="2">Uncharacterized protein</fullName>
    </submittedName>
</protein>
<sequence>MTRYRTEGEAGLEDRSSRPLSMPTKTSENAEAAVLALRQDRAALVGMRSRCGLGWSRGLCHGF</sequence>
<feature type="region of interest" description="Disordered" evidence="1">
    <location>
        <begin position="1"/>
        <end position="28"/>
    </location>
</feature>
<reference evidence="3" key="1">
    <citation type="submission" date="2017-03" db="EMBL/GenBank/DDBJ databases">
        <authorList>
            <person name="Lund M.B."/>
        </authorList>
    </citation>
    <scope>NUCLEOTIDE SEQUENCE [LARGE SCALE GENOMIC DNA]</scope>
</reference>